<dbReference type="OrthoDB" id="9808022at2"/>
<dbReference type="InterPro" id="IPR006638">
    <property type="entry name" value="Elp3/MiaA/NifB-like_rSAM"/>
</dbReference>
<keyword evidence="2" id="KW-0411">Iron-sulfur</keyword>
<feature type="domain" description="Radical SAM core" evidence="3">
    <location>
        <begin position="1"/>
        <end position="239"/>
    </location>
</feature>
<comment type="similarity">
    <text evidence="1">Belongs to the anaerobic coproporphyrinogen-III oxidase family. HemW subfamily.</text>
</comment>
<dbReference type="GO" id="GO:0004109">
    <property type="term" value="F:coproporphyrinogen oxidase activity"/>
    <property type="evidence" value="ECO:0007669"/>
    <property type="project" value="InterPro"/>
</dbReference>
<dbReference type="Gene3D" id="3.30.750.200">
    <property type="match status" value="1"/>
</dbReference>
<evidence type="ECO:0000313" key="4">
    <source>
        <dbReference type="EMBL" id="MXP65497.1"/>
    </source>
</evidence>
<dbReference type="SFLD" id="SFLDS00029">
    <property type="entry name" value="Radical_SAM"/>
    <property type="match status" value="1"/>
</dbReference>
<keyword evidence="2" id="KW-0143">Chaperone</keyword>
<comment type="caution">
    <text evidence="4">The sequence shown here is derived from an EMBL/GenBank/DDBJ whole genome shotgun (WGS) entry which is preliminary data.</text>
</comment>
<dbReference type="RefSeq" id="WP_160938905.1">
    <property type="nucleotide sequence ID" value="NZ_SNVJ01000022.1"/>
</dbReference>
<dbReference type="EMBL" id="SNVJ01000022">
    <property type="protein sequence ID" value="MXP65497.1"/>
    <property type="molecule type" value="Genomic_DNA"/>
</dbReference>
<accession>A0A845BJM4</accession>
<dbReference type="Pfam" id="PF04055">
    <property type="entry name" value="Radical_SAM"/>
    <property type="match status" value="1"/>
</dbReference>
<dbReference type="InterPro" id="IPR004559">
    <property type="entry name" value="HemW-like"/>
</dbReference>
<evidence type="ECO:0000313" key="5">
    <source>
        <dbReference type="Proteomes" id="UP000460715"/>
    </source>
</evidence>
<proteinExistence type="inferred from homology"/>
<dbReference type="GO" id="GO:0051539">
    <property type="term" value="F:4 iron, 4 sulfur cluster binding"/>
    <property type="evidence" value="ECO:0007669"/>
    <property type="project" value="UniProtKB-UniRule"/>
</dbReference>
<keyword evidence="2" id="KW-0408">Iron</keyword>
<keyword evidence="2" id="KW-0479">Metal-binding</keyword>
<dbReference type="Proteomes" id="UP000460715">
    <property type="component" value="Unassembled WGS sequence"/>
</dbReference>
<dbReference type="SFLD" id="SFLDF00288">
    <property type="entry name" value="HemN-like__clustered_with_nucl"/>
    <property type="match status" value="1"/>
</dbReference>
<dbReference type="PROSITE" id="PS51918">
    <property type="entry name" value="RADICAL_SAM"/>
    <property type="match status" value="1"/>
</dbReference>
<keyword evidence="2" id="KW-0963">Cytoplasm</keyword>
<dbReference type="Pfam" id="PF06969">
    <property type="entry name" value="HemN_C"/>
    <property type="match status" value="1"/>
</dbReference>
<dbReference type="InterPro" id="IPR034505">
    <property type="entry name" value="Coproporphyrinogen-III_oxidase"/>
</dbReference>
<dbReference type="SFLD" id="SFLDF00562">
    <property type="entry name" value="HemN-like__clustered_with_heat"/>
    <property type="match status" value="1"/>
</dbReference>
<organism evidence="4 5">
    <name type="scientific">Teichococcus coralli</name>
    <dbReference type="NCBI Taxonomy" id="2545983"/>
    <lineage>
        <taxon>Bacteria</taxon>
        <taxon>Pseudomonadati</taxon>
        <taxon>Pseudomonadota</taxon>
        <taxon>Alphaproteobacteria</taxon>
        <taxon>Acetobacterales</taxon>
        <taxon>Roseomonadaceae</taxon>
        <taxon>Roseomonas</taxon>
    </lineage>
</organism>
<evidence type="ECO:0000256" key="1">
    <source>
        <dbReference type="ARBA" id="ARBA00006100"/>
    </source>
</evidence>
<reference evidence="4 5" key="1">
    <citation type="submission" date="2019-03" db="EMBL/GenBank/DDBJ databases">
        <title>Roseomonas sp. a novel Roseomonas species isolated from Sea whip Gorgonian.</title>
        <authorList>
            <person name="Li F."/>
            <person name="Pan X."/>
            <person name="Huang S."/>
            <person name="Li Z."/>
            <person name="Meng B."/>
        </authorList>
    </citation>
    <scope>NUCLEOTIDE SEQUENCE [LARGE SCALE GENOMIC DNA]</scope>
    <source>
        <strain evidence="4 5">M0104</strain>
    </source>
</reference>
<comment type="function">
    <text evidence="2">Probably acts as a heme chaperone, transferring heme to an unknown acceptor. Binds one molecule of heme per monomer, possibly covalently. Binds 1 [4Fe-4S] cluster. The cluster is coordinated with 3 cysteines and an exchangeable S-adenosyl-L-methionine.</text>
</comment>
<dbReference type="SUPFAM" id="SSF102114">
    <property type="entry name" value="Radical SAM enzymes"/>
    <property type="match status" value="1"/>
</dbReference>
<gene>
    <name evidence="4" type="ORF">E0493_19300</name>
</gene>
<dbReference type="NCBIfam" id="TIGR00539">
    <property type="entry name" value="hemN_rel"/>
    <property type="match status" value="1"/>
</dbReference>
<protein>
    <recommendedName>
        <fullName evidence="2">Heme chaperone HemW</fullName>
    </recommendedName>
</protein>
<keyword evidence="5" id="KW-1185">Reference proteome</keyword>
<keyword evidence="2" id="KW-0349">Heme</keyword>
<dbReference type="SMART" id="SM00729">
    <property type="entry name" value="Elp3"/>
    <property type="match status" value="1"/>
</dbReference>
<dbReference type="InterPro" id="IPR010723">
    <property type="entry name" value="HemN_C"/>
</dbReference>
<dbReference type="GO" id="GO:0005737">
    <property type="term" value="C:cytoplasm"/>
    <property type="evidence" value="ECO:0007669"/>
    <property type="project" value="UniProtKB-SubCell"/>
</dbReference>
<keyword evidence="2" id="KW-0004">4Fe-4S</keyword>
<dbReference type="AlphaFoldDB" id="A0A845BJM4"/>
<dbReference type="PANTHER" id="PTHR13932">
    <property type="entry name" value="COPROPORPHYRINIGEN III OXIDASE"/>
    <property type="match status" value="1"/>
</dbReference>
<comment type="subcellular location">
    <subcellularLocation>
        <location evidence="2">Cytoplasm</location>
    </subcellularLocation>
</comment>
<dbReference type="SFLD" id="SFLDG01065">
    <property type="entry name" value="anaerobic_coproporphyrinogen-I"/>
    <property type="match status" value="1"/>
</dbReference>
<evidence type="ECO:0000259" key="3">
    <source>
        <dbReference type="PROSITE" id="PS51918"/>
    </source>
</evidence>
<dbReference type="PANTHER" id="PTHR13932:SF5">
    <property type="entry name" value="RADICAL S-ADENOSYL METHIONINE DOMAIN-CONTAINING PROTEIN 1, MITOCHONDRIAL"/>
    <property type="match status" value="1"/>
</dbReference>
<keyword evidence="2" id="KW-0949">S-adenosyl-L-methionine</keyword>
<dbReference type="GO" id="GO:0046872">
    <property type="term" value="F:metal ion binding"/>
    <property type="evidence" value="ECO:0007669"/>
    <property type="project" value="UniProtKB-UniRule"/>
</dbReference>
<dbReference type="InterPro" id="IPR007197">
    <property type="entry name" value="rSAM"/>
</dbReference>
<evidence type="ECO:0000256" key="2">
    <source>
        <dbReference type="RuleBase" id="RU364116"/>
    </source>
</evidence>
<dbReference type="InterPro" id="IPR058240">
    <property type="entry name" value="rSAM_sf"/>
</dbReference>
<dbReference type="GO" id="GO:0006779">
    <property type="term" value="P:porphyrin-containing compound biosynthetic process"/>
    <property type="evidence" value="ECO:0007669"/>
    <property type="project" value="InterPro"/>
</dbReference>
<sequence>MSEPLALYVHWPFCAAKCPYCDFNSHVRERVDAARFGAALRRELAFEAVRLEAEGQGRRPLASIFFGGGTPSLMPPEVVADIISDATRLFDPVPEIEITLEANPSSVEVARLAEVRAAGVNRASLGVQSLDAEALRFLGRRHDVPQAIAALEAARALFPRLSFDLIYARPGQQEAAWRAELRQALALAADHLSLYQLTIEPGTRFATEYARGAFALPDDEAAAALYFATGEEAARFGLRPYEVSNYARPGAESRHNLAYWRYGDTIGIGAGAHQRLLLKEGLVAARRHRGPEEWLARVEAEGHAITGTETLSPTDRAREALLMGLRLSEGVHPDRLLARTGVPLAEAVDPAILAACLDEDYLRWTPEGALATTWEGRLRLDLLLPSLLR</sequence>
<name>A0A845BJM4_9PROT</name>
<dbReference type="CDD" id="cd01335">
    <property type="entry name" value="Radical_SAM"/>
    <property type="match status" value="1"/>
</dbReference>